<name>A0AAU7VMT9_9FIRM</name>
<feature type="transmembrane region" description="Helical" evidence="1">
    <location>
        <begin position="12"/>
        <end position="32"/>
    </location>
</feature>
<keyword evidence="1" id="KW-0472">Membrane</keyword>
<dbReference type="RefSeq" id="WP_350344168.1">
    <property type="nucleotide sequence ID" value="NZ_CP158367.1"/>
</dbReference>
<sequence>MLEILQTSAVQIGIFILILVAIICNMIVKLTMVKSGIYKNYSKNKISAGRIQGGLWTLGIGLLAIAFIQLDNVGFWLGFWILIAMAGLIQIISALLGSRSKYF</sequence>
<dbReference type="EMBL" id="CP158367">
    <property type="protein sequence ID" value="XBX75424.1"/>
    <property type="molecule type" value="Genomic_DNA"/>
</dbReference>
<evidence type="ECO:0008006" key="3">
    <source>
        <dbReference type="Google" id="ProtNLM"/>
    </source>
</evidence>
<keyword evidence="1" id="KW-1133">Transmembrane helix</keyword>
<feature type="transmembrane region" description="Helical" evidence="1">
    <location>
        <begin position="76"/>
        <end position="97"/>
    </location>
</feature>
<feature type="transmembrane region" description="Helical" evidence="1">
    <location>
        <begin position="53"/>
        <end position="70"/>
    </location>
</feature>
<gene>
    <name evidence="2" type="ORF">PRVXT_000547</name>
</gene>
<proteinExistence type="predicted"/>
<dbReference type="AlphaFoldDB" id="A0AAU7VMT9"/>
<reference evidence="2" key="1">
    <citation type="journal article" date="2013" name="Extremophiles">
        <title>Proteinivorax tanatarense gen. nov., sp. nov., an anaerobic, haloalkaliphilic, proteolytic bacterium isolated from a decaying algal bloom, and proposal of Proteinivoraceae fam. nov.</title>
        <authorList>
            <person name="Kevbrin V."/>
            <person name="Boltyanskaya Y."/>
            <person name="Zhilina T."/>
            <person name="Kolganova T."/>
            <person name="Lavrentjeva E."/>
            <person name="Kuznetsov B."/>
        </authorList>
    </citation>
    <scope>NUCLEOTIDE SEQUENCE</scope>
    <source>
        <strain evidence="2">Z-910T</strain>
    </source>
</reference>
<keyword evidence="1" id="KW-0812">Transmembrane</keyword>
<reference evidence="2" key="2">
    <citation type="submission" date="2024-06" db="EMBL/GenBank/DDBJ databases">
        <authorList>
            <person name="Petrova K.O."/>
            <person name="Toshchakov S.V."/>
            <person name="Boltjanskaja Y.V."/>
            <person name="Kevbrin V."/>
        </authorList>
    </citation>
    <scope>NUCLEOTIDE SEQUENCE</scope>
    <source>
        <strain evidence="2">Z-910T</strain>
    </source>
</reference>
<evidence type="ECO:0000256" key="1">
    <source>
        <dbReference type="SAM" id="Phobius"/>
    </source>
</evidence>
<protein>
    <recommendedName>
        <fullName evidence="3">DUF3784 domain-containing protein</fullName>
    </recommendedName>
</protein>
<evidence type="ECO:0000313" key="2">
    <source>
        <dbReference type="EMBL" id="XBX75424.1"/>
    </source>
</evidence>
<organism evidence="2">
    <name type="scientific">Proteinivorax tanatarense</name>
    <dbReference type="NCBI Taxonomy" id="1260629"/>
    <lineage>
        <taxon>Bacteria</taxon>
        <taxon>Bacillati</taxon>
        <taxon>Bacillota</taxon>
        <taxon>Clostridia</taxon>
        <taxon>Eubacteriales</taxon>
        <taxon>Proteinivoracaceae</taxon>
        <taxon>Proteinivorax</taxon>
    </lineage>
</organism>
<accession>A0AAU7VMT9</accession>